<keyword evidence="3" id="KW-1185">Reference proteome</keyword>
<dbReference type="EMBL" id="AQHY01000012">
    <property type="protein sequence ID" value="EOA56520.1"/>
    <property type="molecule type" value="Genomic_DNA"/>
</dbReference>
<feature type="transmembrane region" description="Helical" evidence="1">
    <location>
        <begin position="6"/>
        <end position="22"/>
    </location>
</feature>
<dbReference type="GeneID" id="65877696"/>
<reference evidence="2 3" key="1">
    <citation type="submission" date="2013-04" db="EMBL/GenBank/DDBJ databases">
        <title>The Genome Sequence of Bacteroides massiliensis DSM 17679.</title>
        <authorList>
            <consortium name="The Broad Institute Genomics Platform"/>
            <person name="Earl A."/>
            <person name="Ward D."/>
            <person name="Feldgarden M."/>
            <person name="Gevers D."/>
            <person name="Martens E."/>
            <person name="Fenner L."/>
            <person name="Roux V."/>
            <person name="Mallet M.N."/>
            <person name="Raoult D."/>
            <person name="Walker B."/>
            <person name="Young S."/>
            <person name="Zeng Q."/>
            <person name="Gargeya S."/>
            <person name="Fitzgerald M."/>
            <person name="Haas B."/>
            <person name="Abouelleil A."/>
            <person name="Allen A.W."/>
            <person name="Alvarado L."/>
            <person name="Arachchi H.M."/>
            <person name="Berlin A.M."/>
            <person name="Chapman S.B."/>
            <person name="Gainer-Dewar J."/>
            <person name="Goldberg J."/>
            <person name="Griggs A."/>
            <person name="Gujja S."/>
            <person name="Hansen M."/>
            <person name="Howarth C."/>
            <person name="Imamovic A."/>
            <person name="Ireland A."/>
            <person name="Larimer J."/>
            <person name="McCowan C."/>
            <person name="Murphy C."/>
            <person name="Pearson M."/>
            <person name="Poon T.W."/>
            <person name="Priest M."/>
            <person name="Roberts A."/>
            <person name="Saif S."/>
            <person name="Shea T."/>
            <person name="Sisk P."/>
            <person name="Sykes S."/>
            <person name="Wortman J."/>
            <person name="Nusbaum C."/>
            <person name="Birren B."/>
        </authorList>
    </citation>
    <scope>NUCLEOTIDE SEQUENCE [LARGE SCALE GENOMIC DNA]</scope>
    <source>
        <strain evidence="3">B84634 / Timone 84634 / DSM 17679 / JCM 13223</strain>
    </source>
</reference>
<organism evidence="2 3">
    <name type="scientific">Phocaeicola massiliensis B84634 = Timone 84634 = DSM 17679 = JCM 13223</name>
    <dbReference type="NCBI Taxonomy" id="1121098"/>
    <lineage>
        <taxon>Bacteria</taxon>
        <taxon>Pseudomonadati</taxon>
        <taxon>Bacteroidota</taxon>
        <taxon>Bacteroidia</taxon>
        <taxon>Bacteroidales</taxon>
        <taxon>Bacteroidaceae</taxon>
        <taxon>Phocaeicola</taxon>
    </lineage>
</organism>
<dbReference type="HOGENOM" id="CLU_2680026_0_0_10"/>
<keyword evidence="1" id="KW-0472">Membrane</keyword>
<dbReference type="RefSeq" id="WP_005938265.1">
    <property type="nucleotide sequence ID" value="NZ_KB905472.1"/>
</dbReference>
<accession>U6RJ52</accession>
<evidence type="ECO:0000256" key="1">
    <source>
        <dbReference type="SAM" id="Phobius"/>
    </source>
</evidence>
<feature type="transmembrane region" description="Helical" evidence="1">
    <location>
        <begin position="51"/>
        <end position="70"/>
    </location>
</feature>
<name>U6RJ52_9BACT</name>
<sequence>MKSIPPILLSISYIVLFLDCSLRRSEKLLKISKVSYAWKTYRKHFSRSLDFVEIIVTILFSATTILSAVFQPIK</sequence>
<protein>
    <submittedName>
        <fullName evidence="2">Uncharacterized protein</fullName>
    </submittedName>
</protein>
<proteinExistence type="predicted"/>
<dbReference type="AlphaFoldDB" id="U6RJ52"/>
<keyword evidence="1" id="KW-1133">Transmembrane helix</keyword>
<evidence type="ECO:0000313" key="2">
    <source>
        <dbReference type="EMBL" id="EOA56520.1"/>
    </source>
</evidence>
<comment type="caution">
    <text evidence="2">The sequence shown here is derived from an EMBL/GenBank/DDBJ whole genome shotgun (WGS) entry which is preliminary data.</text>
</comment>
<dbReference type="Proteomes" id="UP000017831">
    <property type="component" value="Unassembled WGS sequence"/>
</dbReference>
<gene>
    <name evidence="2" type="ORF">HMPREF1534_01133</name>
</gene>
<evidence type="ECO:0000313" key="3">
    <source>
        <dbReference type="Proteomes" id="UP000017831"/>
    </source>
</evidence>
<keyword evidence="1" id="KW-0812">Transmembrane</keyword>